<evidence type="ECO:0000313" key="3">
    <source>
        <dbReference type="EMBL" id="AKS32179.1"/>
    </source>
</evidence>
<dbReference type="InterPro" id="IPR002347">
    <property type="entry name" value="SDR_fam"/>
</dbReference>
<evidence type="ECO:0000256" key="1">
    <source>
        <dbReference type="ARBA" id="ARBA00006484"/>
    </source>
</evidence>
<protein>
    <submittedName>
        <fullName evidence="3">Short-chain dehydrogenase</fullName>
    </submittedName>
</protein>
<dbReference type="OrthoDB" id="7064009at2"/>
<dbReference type="PANTHER" id="PTHR24321:SF8">
    <property type="entry name" value="ESTRADIOL 17-BETA-DEHYDROGENASE 8-RELATED"/>
    <property type="match status" value="1"/>
</dbReference>
<dbReference type="FunFam" id="3.40.50.720:FF:000084">
    <property type="entry name" value="Short-chain dehydrogenase reductase"/>
    <property type="match status" value="1"/>
</dbReference>
<reference evidence="3 4" key="1">
    <citation type="submission" date="2015-07" db="EMBL/GenBank/DDBJ databases">
        <title>Complete genome sequence of Mycobacterium goodii X7B, a facultative thermophilic biodesulfurizing bacterium.</title>
        <authorList>
            <person name="Yu B."/>
            <person name="Li F."/>
            <person name="Xu P."/>
        </authorList>
    </citation>
    <scope>NUCLEOTIDE SEQUENCE [LARGE SCALE GENOMIC DNA]</scope>
    <source>
        <strain evidence="3 4">X7B</strain>
    </source>
</reference>
<gene>
    <name evidence="3" type="ORF">AFA91_10195</name>
</gene>
<dbReference type="STRING" id="134601.AFA91_10195"/>
<dbReference type="PATRIC" id="fig|134601.6.peg.2127"/>
<dbReference type="EMBL" id="CP012150">
    <property type="protein sequence ID" value="AKS32179.1"/>
    <property type="molecule type" value="Genomic_DNA"/>
</dbReference>
<proteinExistence type="inferred from homology"/>
<dbReference type="Gene3D" id="3.40.50.720">
    <property type="entry name" value="NAD(P)-binding Rossmann-like Domain"/>
    <property type="match status" value="1"/>
</dbReference>
<name>A0A0K0X443_MYCGD</name>
<organism evidence="3 4">
    <name type="scientific">Mycolicibacterium goodii</name>
    <name type="common">Mycobacterium goodii</name>
    <dbReference type="NCBI Taxonomy" id="134601"/>
    <lineage>
        <taxon>Bacteria</taxon>
        <taxon>Bacillati</taxon>
        <taxon>Actinomycetota</taxon>
        <taxon>Actinomycetes</taxon>
        <taxon>Mycobacteriales</taxon>
        <taxon>Mycobacteriaceae</taxon>
        <taxon>Mycolicibacterium</taxon>
    </lineage>
</organism>
<evidence type="ECO:0000313" key="4">
    <source>
        <dbReference type="Proteomes" id="UP000062255"/>
    </source>
</evidence>
<keyword evidence="2" id="KW-0560">Oxidoreductase</keyword>
<dbReference type="KEGG" id="mgo:AFA91_10195"/>
<dbReference type="SUPFAM" id="SSF51735">
    <property type="entry name" value="NAD(P)-binding Rossmann-fold domains"/>
    <property type="match status" value="1"/>
</dbReference>
<dbReference type="RefSeq" id="WP_049744607.1">
    <property type="nucleotide sequence ID" value="NZ_CP012150.1"/>
</dbReference>
<comment type="similarity">
    <text evidence="1">Belongs to the short-chain dehydrogenases/reductases (SDR) family.</text>
</comment>
<dbReference type="Proteomes" id="UP000062255">
    <property type="component" value="Chromosome"/>
</dbReference>
<dbReference type="InterPro" id="IPR036291">
    <property type="entry name" value="NAD(P)-bd_dom_sf"/>
</dbReference>
<dbReference type="PANTHER" id="PTHR24321">
    <property type="entry name" value="DEHYDROGENASES, SHORT CHAIN"/>
    <property type="match status" value="1"/>
</dbReference>
<dbReference type="PRINTS" id="PR00081">
    <property type="entry name" value="GDHRDH"/>
</dbReference>
<dbReference type="Pfam" id="PF13561">
    <property type="entry name" value="adh_short_C2"/>
    <property type="match status" value="1"/>
</dbReference>
<dbReference type="CDD" id="cd05233">
    <property type="entry name" value="SDR_c"/>
    <property type="match status" value="1"/>
</dbReference>
<sequence>MTGPTPGRFAGRVAVITGAASGLGRASAQRLAADGAHVVAVDINGDAVEELAAALPTESIGVRADISQEADVEAYVAAGVGKFGRIDLHHLNAGIFGSFAALPDLTVDDFERVMAVNVRGQFLGLRAAFRLYRAQDTRGSIAVTASIAGHTGSADLLPYQTSKHAVVGLVHAAAVYGGPLGIRVNGVAPGIVPTELFAAAASASGGKNDMVKRASTTPLRRAGTADEIAGVVSFVLSDDAAYMTGEILAVDGGASIINTVRPSGGAGAWDTRAVDDALYGKEWRL</sequence>
<evidence type="ECO:0000256" key="2">
    <source>
        <dbReference type="ARBA" id="ARBA00023002"/>
    </source>
</evidence>
<dbReference type="GO" id="GO:0016491">
    <property type="term" value="F:oxidoreductase activity"/>
    <property type="evidence" value="ECO:0007669"/>
    <property type="project" value="UniProtKB-KW"/>
</dbReference>
<accession>A0A0K0X443</accession>
<dbReference type="AlphaFoldDB" id="A0A0K0X443"/>